<feature type="domain" description="DAGKc" evidence="13">
    <location>
        <begin position="1"/>
        <end position="131"/>
    </location>
</feature>
<dbReference type="Proteomes" id="UP001254832">
    <property type="component" value="Unassembled WGS sequence"/>
</dbReference>
<dbReference type="InterPro" id="IPR005218">
    <property type="entry name" value="Diacylglycerol/lipid_kinase"/>
</dbReference>
<evidence type="ECO:0000256" key="1">
    <source>
        <dbReference type="ARBA" id="ARBA00001946"/>
    </source>
</evidence>
<keyword evidence="7 14" id="KW-0418">Kinase</keyword>
<evidence type="ECO:0000256" key="9">
    <source>
        <dbReference type="ARBA" id="ARBA00022842"/>
    </source>
</evidence>
<dbReference type="AlphaFoldDB" id="A0AAP5LKZ5"/>
<evidence type="ECO:0000256" key="5">
    <source>
        <dbReference type="ARBA" id="ARBA00022723"/>
    </source>
</evidence>
<accession>A0AAP5LKZ5</accession>
<dbReference type="InterPro" id="IPR017438">
    <property type="entry name" value="ATP-NAD_kinase_N"/>
</dbReference>
<dbReference type="SUPFAM" id="SSF111331">
    <property type="entry name" value="NAD kinase/diacylglycerol kinase-like"/>
    <property type="match status" value="1"/>
</dbReference>
<evidence type="ECO:0000256" key="10">
    <source>
        <dbReference type="ARBA" id="ARBA00023098"/>
    </source>
</evidence>
<keyword evidence="11" id="KW-0594">Phospholipid biosynthesis</keyword>
<dbReference type="InterPro" id="IPR045540">
    <property type="entry name" value="YegS/DAGK_C"/>
</dbReference>
<keyword evidence="6" id="KW-0547">Nucleotide-binding</keyword>
<evidence type="ECO:0000259" key="13">
    <source>
        <dbReference type="PROSITE" id="PS50146"/>
    </source>
</evidence>
<dbReference type="InterPro" id="IPR050187">
    <property type="entry name" value="Lipid_Phosphate_FormReg"/>
</dbReference>
<dbReference type="NCBIfam" id="TIGR00147">
    <property type="entry name" value="YegS/Rv2252/BmrU family lipid kinase"/>
    <property type="match status" value="1"/>
</dbReference>
<keyword evidence="10" id="KW-0443">Lipid metabolism</keyword>
<dbReference type="GO" id="GO:0004143">
    <property type="term" value="F:ATP-dependent diacylglycerol kinase activity"/>
    <property type="evidence" value="ECO:0007669"/>
    <property type="project" value="TreeGrafter"/>
</dbReference>
<keyword evidence="5" id="KW-0479">Metal-binding</keyword>
<comment type="similarity">
    <text evidence="2">Belongs to the diacylglycerol/lipid kinase family.</text>
</comment>
<gene>
    <name evidence="14" type="ORF">J2W91_001264</name>
</gene>
<evidence type="ECO:0000313" key="15">
    <source>
        <dbReference type="Proteomes" id="UP001254832"/>
    </source>
</evidence>
<name>A0AAP5LKZ5_PAEAM</name>
<dbReference type="GO" id="GO:0005524">
    <property type="term" value="F:ATP binding"/>
    <property type="evidence" value="ECO:0007669"/>
    <property type="project" value="UniProtKB-KW"/>
</dbReference>
<evidence type="ECO:0000256" key="7">
    <source>
        <dbReference type="ARBA" id="ARBA00022777"/>
    </source>
</evidence>
<dbReference type="Pfam" id="PF19279">
    <property type="entry name" value="YegS_C"/>
    <property type="match status" value="1"/>
</dbReference>
<dbReference type="Pfam" id="PF00781">
    <property type="entry name" value="DAGK_cat"/>
    <property type="match status" value="1"/>
</dbReference>
<dbReference type="InterPro" id="IPR001206">
    <property type="entry name" value="Diacylglycerol_kinase_cat_dom"/>
</dbReference>
<comment type="caution">
    <text evidence="14">The sequence shown here is derived from an EMBL/GenBank/DDBJ whole genome shotgun (WGS) entry which is preliminary data.</text>
</comment>
<dbReference type="PANTHER" id="PTHR12358:SF106">
    <property type="entry name" value="LIPID KINASE YEGS"/>
    <property type="match status" value="1"/>
</dbReference>
<dbReference type="Gene3D" id="2.60.200.40">
    <property type="match status" value="1"/>
</dbReference>
<dbReference type="GO" id="GO:0005886">
    <property type="term" value="C:plasma membrane"/>
    <property type="evidence" value="ECO:0007669"/>
    <property type="project" value="TreeGrafter"/>
</dbReference>
<comment type="cofactor">
    <cofactor evidence="1">
        <name>Mg(2+)</name>
        <dbReference type="ChEBI" id="CHEBI:18420"/>
    </cofactor>
</comment>
<keyword evidence="3" id="KW-0444">Lipid biosynthesis</keyword>
<proteinExistence type="inferred from homology"/>
<keyword evidence="4" id="KW-0808">Transferase</keyword>
<evidence type="ECO:0000256" key="4">
    <source>
        <dbReference type="ARBA" id="ARBA00022679"/>
    </source>
</evidence>
<dbReference type="EMBL" id="JAVDTR010000003">
    <property type="protein sequence ID" value="MDR6722812.1"/>
    <property type="molecule type" value="Genomic_DNA"/>
</dbReference>
<evidence type="ECO:0000313" key="14">
    <source>
        <dbReference type="EMBL" id="MDR6722812.1"/>
    </source>
</evidence>
<dbReference type="PANTHER" id="PTHR12358">
    <property type="entry name" value="SPHINGOSINE KINASE"/>
    <property type="match status" value="1"/>
</dbReference>
<dbReference type="PROSITE" id="PS50146">
    <property type="entry name" value="DAGK"/>
    <property type="match status" value="1"/>
</dbReference>
<dbReference type="SMART" id="SM00046">
    <property type="entry name" value="DAGKc"/>
    <property type="match status" value="1"/>
</dbReference>
<dbReference type="Gene3D" id="3.40.50.10330">
    <property type="entry name" value="Probable inorganic polyphosphate/atp-NAD kinase, domain 1"/>
    <property type="match status" value="1"/>
</dbReference>
<protein>
    <submittedName>
        <fullName evidence="14">YegS/Rv2252/BmrU family lipid kinase</fullName>
    </submittedName>
</protein>
<evidence type="ECO:0000256" key="11">
    <source>
        <dbReference type="ARBA" id="ARBA00023209"/>
    </source>
</evidence>
<evidence type="ECO:0000256" key="8">
    <source>
        <dbReference type="ARBA" id="ARBA00022840"/>
    </source>
</evidence>
<keyword evidence="9" id="KW-0460">Magnesium</keyword>
<evidence type="ECO:0000256" key="3">
    <source>
        <dbReference type="ARBA" id="ARBA00022516"/>
    </source>
</evidence>
<dbReference type="RefSeq" id="WP_310137323.1">
    <property type="nucleotide sequence ID" value="NZ_JAVDTR010000003.1"/>
</dbReference>
<dbReference type="InterPro" id="IPR016064">
    <property type="entry name" value="NAD/diacylglycerol_kinase_sf"/>
</dbReference>
<evidence type="ECO:0000256" key="2">
    <source>
        <dbReference type="ARBA" id="ARBA00005983"/>
    </source>
</evidence>
<evidence type="ECO:0000256" key="12">
    <source>
        <dbReference type="ARBA" id="ARBA00023264"/>
    </source>
</evidence>
<dbReference type="GO" id="GO:0046872">
    <property type="term" value="F:metal ion binding"/>
    <property type="evidence" value="ECO:0007669"/>
    <property type="project" value="UniProtKB-KW"/>
</dbReference>
<sequence>MRQAMIISNPSSGKEQAQQYVSQVKRILVSQQYEVVINETAQEGDATNFCLDACKNRCDLVISIGGDGTLHETINGMMDQDHRPTLGVVPLGTVNDFARALHIPLDPEEAIRGLSSNQVRKVDVGNMNGRLFANVVAAGSLAEALSSVSSEEKSKLGSFAYLKEGLKDLVNTPAKRLTIEHDGQIWEGDSPLFLAALTNSVGGFEKLSPDAVVDDGVIHCFVIRNMSMLNTLTLGTSLLFGSLKDHKDVEYFTAKEVRVTSDEPIGTNVDGEEGPSLPIQIQVLPQYMKVIVPEEVQADEN</sequence>
<keyword evidence="12" id="KW-1208">Phospholipid metabolism</keyword>
<dbReference type="GO" id="GO:0008654">
    <property type="term" value="P:phospholipid biosynthetic process"/>
    <property type="evidence" value="ECO:0007669"/>
    <property type="project" value="UniProtKB-KW"/>
</dbReference>
<evidence type="ECO:0000256" key="6">
    <source>
        <dbReference type="ARBA" id="ARBA00022741"/>
    </source>
</evidence>
<reference evidence="14" key="1">
    <citation type="submission" date="2023-07" db="EMBL/GenBank/DDBJ databases">
        <title>Sorghum-associated microbial communities from plants grown in Nebraska, USA.</title>
        <authorList>
            <person name="Schachtman D."/>
        </authorList>
    </citation>
    <scope>NUCLEOTIDE SEQUENCE</scope>
    <source>
        <strain evidence="14">BE80</strain>
    </source>
</reference>
<organism evidence="14 15">
    <name type="scientific">Paenibacillus amylolyticus</name>
    <dbReference type="NCBI Taxonomy" id="1451"/>
    <lineage>
        <taxon>Bacteria</taxon>
        <taxon>Bacillati</taxon>
        <taxon>Bacillota</taxon>
        <taxon>Bacilli</taxon>
        <taxon>Bacillales</taxon>
        <taxon>Paenibacillaceae</taxon>
        <taxon>Paenibacillus</taxon>
    </lineage>
</organism>
<keyword evidence="8" id="KW-0067">ATP-binding</keyword>